<dbReference type="SMART" id="SM00404">
    <property type="entry name" value="PTPc_motif"/>
    <property type="match status" value="1"/>
</dbReference>
<protein>
    <recommendedName>
        <fullName evidence="3">phosphatidylinositol-3,5-bisphosphate 3-phosphatase</fullName>
        <ecNumber evidence="3">3.1.3.95</ecNumber>
    </recommendedName>
    <alternativeName>
        <fullName evidence="10">Phosphatidylinositol-3,5-bisphosphate 3-phosphatase</fullName>
    </alternativeName>
</protein>
<proteinExistence type="inferred from homology"/>
<sequence>MTAINIRQKNADDSNYESEWMTTDKSNKHLLILYLYQTGCAAIRIIFSSLSVHVHQLYCFHYTACSEDLPKTFGWDFFSLEEEFQRQGVPNKQWIKSDINSNYQICNTYSALLWVPAGASEQQLIECSRFRSKGRLPVLTYYHKVNGAAISRCSQPLSGFSGKRSPEDEQVFDCILKANTNPNSHFLYIVDTRPKVNAFAQRMAGKGFESAVFYEKAKFQFFGIENIHVMRASLQKLLEAAEMRTPNHGAFLAMLESSGWLKHIRAVLETAYFVARQIDYGISVVVHCSDGWDRTAQTCALASLLLDPFYRTFKGFQVLIEKDWLSFGHKFMDRCGFIQGDPKEVAPIFTQFVEGAWQLTQQFPSSFEFNERFLITLHDHVYSAQFGTYIGNCERDRRDLNVAQTTYSLWGYLANNADAYRNPLYQPELDGGGLLEPCLNPQAIRYWRGMYNRFELGVHPREQTGDLLAALKDHSTSMRDHADYLRQQIDALKLELGNSRLGSYDLTLEKSTENAQSVKATQEETSYKAAAGNDGKEIDNKNQEEIISYANLSHPLAVLDEHSNTAYCNNVNNLNDCDSSSGWRSSSGVMVGSNTEPRVPAIETAERQQRHCQQEQQEQHQQRIGSIALEWASLRKSVNCSCTLPVDSALRKFHCWSCGGVFCGRCLDRQLALPGHLSGRSVTVCRCCFKSLTKSNSMEYDNNT</sequence>
<dbReference type="InterPro" id="IPR017455">
    <property type="entry name" value="Znf_FYVE-rel"/>
</dbReference>
<dbReference type="InterPro" id="IPR003595">
    <property type="entry name" value="Tyr_Pase_cat"/>
</dbReference>
<dbReference type="InterPro" id="IPR013083">
    <property type="entry name" value="Znf_RING/FYVE/PHD"/>
</dbReference>
<dbReference type="EC" id="3.1.3.95" evidence="3"/>
<comment type="subcellular location">
    <subcellularLocation>
        <location evidence="1">Membrane</location>
    </subcellularLocation>
</comment>
<name>A0A7M7J0A2_VARDE</name>
<evidence type="ECO:0000256" key="6">
    <source>
        <dbReference type="ARBA" id="ARBA00022801"/>
    </source>
</evidence>
<accession>A0A7M7J0A2</accession>
<evidence type="ECO:0000256" key="5">
    <source>
        <dbReference type="ARBA" id="ARBA00022771"/>
    </source>
</evidence>
<evidence type="ECO:0000256" key="8">
    <source>
        <dbReference type="ARBA" id="ARBA00023098"/>
    </source>
</evidence>
<evidence type="ECO:0000256" key="3">
    <source>
        <dbReference type="ARBA" id="ARBA00012903"/>
    </source>
</evidence>
<evidence type="ECO:0000256" key="10">
    <source>
        <dbReference type="ARBA" id="ARBA00032571"/>
    </source>
</evidence>
<evidence type="ECO:0000259" key="15">
    <source>
        <dbReference type="PROSITE" id="PS50178"/>
    </source>
</evidence>
<dbReference type="GeneID" id="111243178"/>
<dbReference type="PROSITE" id="PS50178">
    <property type="entry name" value="ZF_FYVE"/>
    <property type="match status" value="1"/>
</dbReference>
<dbReference type="CDD" id="cd15738">
    <property type="entry name" value="FYVE_MTMR_unchar"/>
    <property type="match status" value="1"/>
</dbReference>
<dbReference type="CTD" id="9107"/>
<keyword evidence="9" id="KW-0472">Membrane</keyword>
<keyword evidence="4" id="KW-0479">Metal-binding</keyword>
<organism evidence="17 18">
    <name type="scientific">Varroa destructor</name>
    <name type="common">Honeybee mite</name>
    <dbReference type="NCBI Taxonomy" id="109461"/>
    <lineage>
        <taxon>Eukaryota</taxon>
        <taxon>Metazoa</taxon>
        <taxon>Ecdysozoa</taxon>
        <taxon>Arthropoda</taxon>
        <taxon>Chelicerata</taxon>
        <taxon>Arachnida</taxon>
        <taxon>Acari</taxon>
        <taxon>Parasitiformes</taxon>
        <taxon>Mesostigmata</taxon>
        <taxon>Gamasina</taxon>
        <taxon>Dermanyssoidea</taxon>
        <taxon>Varroidae</taxon>
        <taxon>Varroa</taxon>
    </lineage>
</organism>
<evidence type="ECO:0000313" key="18">
    <source>
        <dbReference type="Proteomes" id="UP000594260"/>
    </source>
</evidence>
<keyword evidence="18" id="KW-1185">Reference proteome</keyword>
<dbReference type="EnsemblMetazoa" id="XM_022788368">
    <property type="protein sequence ID" value="XP_022644103"/>
    <property type="gene ID" value="LOC111243178"/>
</dbReference>
<dbReference type="SUPFAM" id="SSF57903">
    <property type="entry name" value="FYVE/PHD zinc finger"/>
    <property type="match status" value="1"/>
</dbReference>
<feature type="domain" description="Myotubularin phosphatase" evidence="16">
    <location>
        <begin position="74"/>
        <end position="451"/>
    </location>
</feature>
<dbReference type="GO" id="GO:0005737">
    <property type="term" value="C:cytoplasm"/>
    <property type="evidence" value="ECO:0007669"/>
    <property type="project" value="TreeGrafter"/>
</dbReference>
<evidence type="ECO:0000256" key="2">
    <source>
        <dbReference type="ARBA" id="ARBA00007471"/>
    </source>
</evidence>
<feature type="region of interest" description="Disordered" evidence="14">
    <location>
        <begin position="515"/>
        <end position="536"/>
    </location>
</feature>
<dbReference type="OrthoDB" id="271628at2759"/>
<dbReference type="GO" id="GO:0016020">
    <property type="term" value="C:membrane"/>
    <property type="evidence" value="ECO:0007669"/>
    <property type="project" value="UniProtKB-SubCell"/>
</dbReference>
<evidence type="ECO:0000256" key="13">
    <source>
        <dbReference type="PROSITE-ProRule" id="PRU00091"/>
    </source>
</evidence>
<dbReference type="GO" id="GO:0046856">
    <property type="term" value="P:phosphatidylinositol dephosphorylation"/>
    <property type="evidence" value="ECO:0007669"/>
    <property type="project" value="TreeGrafter"/>
</dbReference>
<dbReference type="InterPro" id="IPR016130">
    <property type="entry name" value="Tyr_Pase_AS"/>
</dbReference>
<dbReference type="Pfam" id="PF01363">
    <property type="entry name" value="FYVE"/>
    <property type="match status" value="1"/>
</dbReference>
<dbReference type="OMA" id="QWQHTDV"/>
<feature type="domain" description="FYVE-type" evidence="15">
    <location>
        <begin position="631"/>
        <end position="693"/>
    </location>
</feature>
<dbReference type="Gene3D" id="3.30.40.10">
    <property type="entry name" value="Zinc/RING finger domain, C3HC4 (zinc finger)"/>
    <property type="match status" value="1"/>
</dbReference>
<dbReference type="InterPro" id="IPR011011">
    <property type="entry name" value="Znf_FYVE_PHD"/>
</dbReference>
<dbReference type="PANTHER" id="PTHR10807:SF8">
    <property type="entry name" value="PHOSPHATIDYLINOSITOL-3-PHOSPHATE PHOSPHATASE"/>
    <property type="match status" value="1"/>
</dbReference>
<dbReference type="FunCoup" id="A0A7M7J0A2">
    <property type="interactions" value="192"/>
</dbReference>
<feature type="binding site" evidence="12">
    <location>
        <begin position="288"/>
        <end position="294"/>
    </location>
    <ligand>
        <name>substrate</name>
    </ligand>
</feature>
<dbReference type="PROSITE" id="PS00383">
    <property type="entry name" value="TYR_PHOSPHATASE_1"/>
    <property type="match status" value="1"/>
</dbReference>
<dbReference type="PROSITE" id="PS51339">
    <property type="entry name" value="PPASE_MYOTUBULARIN"/>
    <property type="match status" value="1"/>
</dbReference>
<dbReference type="SUPFAM" id="SSF52799">
    <property type="entry name" value="(Phosphotyrosine protein) phosphatases II"/>
    <property type="match status" value="1"/>
</dbReference>
<evidence type="ECO:0000256" key="4">
    <source>
        <dbReference type="ARBA" id="ARBA00022723"/>
    </source>
</evidence>
<feature type="active site" description="Phosphocysteine intermediate" evidence="11">
    <location>
        <position position="288"/>
    </location>
</feature>
<dbReference type="KEGG" id="vde:111243178"/>
<keyword evidence="6" id="KW-0378">Hydrolase</keyword>
<dbReference type="InterPro" id="IPR030564">
    <property type="entry name" value="Myotubularin"/>
</dbReference>
<dbReference type="GO" id="GO:0004438">
    <property type="term" value="F:phosphatidylinositol-3-phosphate phosphatase activity"/>
    <property type="evidence" value="ECO:0007669"/>
    <property type="project" value="TreeGrafter"/>
</dbReference>
<dbReference type="InterPro" id="IPR010569">
    <property type="entry name" value="Myotubularin-like_Pase_dom"/>
</dbReference>
<dbReference type="SMART" id="SM00064">
    <property type="entry name" value="FYVE"/>
    <property type="match status" value="1"/>
</dbReference>
<keyword evidence="7" id="KW-0862">Zinc</keyword>
<dbReference type="GO" id="GO:0052629">
    <property type="term" value="F:phosphatidylinositol-3,5-bisphosphate 3-phosphatase activity"/>
    <property type="evidence" value="ECO:0007669"/>
    <property type="project" value="UniProtKB-EC"/>
</dbReference>
<evidence type="ECO:0000313" key="17">
    <source>
        <dbReference type="EnsemblMetazoa" id="XP_022644103"/>
    </source>
</evidence>
<dbReference type="Proteomes" id="UP000594260">
    <property type="component" value="Unplaced"/>
</dbReference>
<evidence type="ECO:0000259" key="16">
    <source>
        <dbReference type="PROSITE" id="PS51339"/>
    </source>
</evidence>
<keyword evidence="5 13" id="KW-0863">Zinc-finger</keyword>
<dbReference type="GO" id="GO:0008270">
    <property type="term" value="F:zinc ion binding"/>
    <property type="evidence" value="ECO:0007669"/>
    <property type="project" value="UniProtKB-KW"/>
</dbReference>
<evidence type="ECO:0000256" key="9">
    <source>
        <dbReference type="ARBA" id="ARBA00023136"/>
    </source>
</evidence>
<comment type="similarity">
    <text evidence="2">Belongs to the protein-tyrosine phosphatase family. Non-receptor class myotubularin subfamily.</text>
</comment>
<dbReference type="InterPro" id="IPR000306">
    <property type="entry name" value="Znf_FYVE"/>
</dbReference>
<dbReference type="Pfam" id="PF06602">
    <property type="entry name" value="Myotub-related"/>
    <property type="match status" value="1"/>
</dbReference>
<feature type="binding site" evidence="12">
    <location>
        <begin position="226"/>
        <end position="227"/>
    </location>
    <ligand>
        <name>substrate</name>
    </ligand>
</feature>
<evidence type="ECO:0000256" key="11">
    <source>
        <dbReference type="PIRSR" id="PIRSR630564-1"/>
    </source>
</evidence>
<keyword evidence="8" id="KW-0443">Lipid metabolism</keyword>
<dbReference type="PANTHER" id="PTHR10807">
    <property type="entry name" value="MYOTUBULARIN-RELATED"/>
    <property type="match status" value="1"/>
</dbReference>
<dbReference type="InterPro" id="IPR029021">
    <property type="entry name" value="Prot-tyrosine_phosphatase-like"/>
</dbReference>
<dbReference type="InParanoid" id="A0A7M7J0A2"/>
<dbReference type="AlphaFoldDB" id="A0A7M7J0A2"/>
<reference evidence="17" key="1">
    <citation type="submission" date="2021-01" db="UniProtKB">
        <authorList>
            <consortium name="EnsemblMetazoa"/>
        </authorList>
    </citation>
    <scope>IDENTIFICATION</scope>
</reference>
<evidence type="ECO:0000256" key="7">
    <source>
        <dbReference type="ARBA" id="ARBA00022833"/>
    </source>
</evidence>
<evidence type="ECO:0000256" key="12">
    <source>
        <dbReference type="PIRSR" id="PIRSR630564-2"/>
    </source>
</evidence>
<evidence type="ECO:0000256" key="14">
    <source>
        <dbReference type="SAM" id="MobiDB-lite"/>
    </source>
</evidence>
<dbReference type="RefSeq" id="XP_022644103.1">
    <property type="nucleotide sequence ID" value="XM_022788368.1"/>
</dbReference>
<evidence type="ECO:0000256" key="1">
    <source>
        <dbReference type="ARBA" id="ARBA00004370"/>
    </source>
</evidence>